<dbReference type="GO" id="GO:0045892">
    <property type="term" value="P:negative regulation of DNA-templated transcription"/>
    <property type="evidence" value="ECO:0007669"/>
    <property type="project" value="TreeGrafter"/>
</dbReference>
<dbReference type="InterPro" id="IPR013761">
    <property type="entry name" value="SAM/pointed_sf"/>
</dbReference>
<dbReference type="PANTHER" id="PTHR12247">
    <property type="entry name" value="POLYCOMB GROUP PROTEIN"/>
    <property type="match status" value="1"/>
</dbReference>
<proteinExistence type="predicted"/>
<dbReference type="EMBL" id="ADMH02000027">
    <property type="protein sequence ID" value="ETN68047.1"/>
    <property type="molecule type" value="Genomic_DNA"/>
</dbReference>
<dbReference type="VEuPathDB" id="VectorBase:ADAC000120"/>
<gene>
    <name evidence="2" type="ORF">AND_000120</name>
</gene>
<dbReference type="OMA" id="SDENTDM"/>
<evidence type="ECO:0008006" key="5">
    <source>
        <dbReference type="Google" id="ProtNLM"/>
    </source>
</evidence>
<dbReference type="Proteomes" id="UP000000673">
    <property type="component" value="Unassembled WGS sequence"/>
</dbReference>
<feature type="region of interest" description="Disordered" evidence="1">
    <location>
        <begin position="137"/>
        <end position="178"/>
    </location>
</feature>
<dbReference type="AlphaFoldDB" id="W5JUL9"/>
<feature type="region of interest" description="Disordered" evidence="1">
    <location>
        <begin position="1"/>
        <end position="112"/>
    </location>
</feature>
<feature type="compositionally biased region" description="Low complexity" evidence="1">
    <location>
        <begin position="80"/>
        <end position="97"/>
    </location>
</feature>
<feature type="compositionally biased region" description="Polar residues" evidence="1">
    <location>
        <begin position="140"/>
        <end position="153"/>
    </location>
</feature>
<dbReference type="EnsemblMetazoa" id="ADAC000120-RA">
    <property type="protein sequence ID" value="ADAC000120-PA"/>
    <property type="gene ID" value="ADAC000120"/>
</dbReference>
<dbReference type="GO" id="GO:0042393">
    <property type="term" value="F:histone binding"/>
    <property type="evidence" value="ECO:0007669"/>
    <property type="project" value="TreeGrafter"/>
</dbReference>
<reference evidence="2 4" key="1">
    <citation type="journal article" date="2010" name="BMC Genomics">
        <title>Combination of measures distinguishes pre-miRNAs from other stem-loops in the genome of the newly sequenced Anopheles darlingi.</title>
        <authorList>
            <person name="Mendes N.D."/>
            <person name="Freitas A.T."/>
            <person name="Vasconcelos A.T."/>
            <person name="Sagot M.F."/>
        </authorList>
    </citation>
    <scope>NUCLEOTIDE SEQUENCE</scope>
</reference>
<dbReference type="FunCoup" id="W5JUL9">
    <property type="interactions" value="102"/>
</dbReference>
<dbReference type="eggNOG" id="KOG2747">
    <property type="taxonomic scope" value="Eukaryota"/>
</dbReference>
<organism evidence="2">
    <name type="scientific">Anopheles darlingi</name>
    <name type="common">Mosquito</name>
    <dbReference type="NCBI Taxonomy" id="43151"/>
    <lineage>
        <taxon>Eukaryota</taxon>
        <taxon>Metazoa</taxon>
        <taxon>Ecdysozoa</taxon>
        <taxon>Arthropoda</taxon>
        <taxon>Hexapoda</taxon>
        <taxon>Insecta</taxon>
        <taxon>Pterygota</taxon>
        <taxon>Neoptera</taxon>
        <taxon>Endopterygota</taxon>
        <taxon>Diptera</taxon>
        <taxon>Nematocera</taxon>
        <taxon>Culicoidea</taxon>
        <taxon>Culicidae</taxon>
        <taxon>Anophelinae</taxon>
        <taxon>Anopheles</taxon>
    </lineage>
</organism>
<reference evidence="2" key="3">
    <citation type="journal article" date="2013" name="Nucleic Acids Res.">
        <title>The genome of Anopheles darlingi, the main neotropical malaria vector.</title>
        <authorList>
            <person name="Marinotti O."/>
            <person name="Cerqueira G.C."/>
            <person name="de Almeida L.G."/>
            <person name="Ferro M.I."/>
            <person name="Loreto E.L."/>
            <person name="Zaha A."/>
            <person name="Teixeira S.M."/>
            <person name="Wespiser A.R."/>
            <person name="Almeida E Silva A."/>
            <person name="Schlindwein A.D."/>
            <person name="Pacheco A.C."/>
            <person name="Silva A.L."/>
            <person name="Graveley B.R."/>
            <person name="Walenz B.P."/>
            <person name="Lima Bde A."/>
            <person name="Ribeiro C.A."/>
            <person name="Nunes-Silva C.G."/>
            <person name="de Carvalho C.R."/>
            <person name="Soares C.M."/>
            <person name="de Menezes C.B."/>
            <person name="Matiolli C."/>
            <person name="Caffrey D."/>
            <person name="Araujo D.A."/>
            <person name="de Oliveira D.M."/>
            <person name="Golenbock D."/>
            <person name="Grisard E.C."/>
            <person name="Fantinatti-Garboggini F."/>
            <person name="de Carvalho F.M."/>
            <person name="Barcellos F.G."/>
            <person name="Prosdocimi F."/>
            <person name="May G."/>
            <person name="Azevedo Junior G.M."/>
            <person name="Guimaraes G.M."/>
            <person name="Goldman G.H."/>
            <person name="Padilha I.Q."/>
            <person name="Batista Jda S."/>
            <person name="Ferro J.A."/>
            <person name="Ribeiro J.M."/>
            <person name="Fietto J.L."/>
            <person name="Dabbas K.M."/>
            <person name="Cerdeira L."/>
            <person name="Agnez-Lima L.F."/>
            <person name="Brocchi M."/>
            <person name="de Carvalho M.O."/>
            <person name="Teixeira Mde M."/>
            <person name="Diniz Maia Mde M."/>
            <person name="Goldman M.H."/>
            <person name="Cruz Schneider M.P."/>
            <person name="Felipe M.S."/>
            <person name="Hungria M."/>
            <person name="Nicolas M.F."/>
            <person name="Pereira M."/>
            <person name="Montes M.A."/>
            <person name="Cantao M.E."/>
            <person name="Vincentz M."/>
            <person name="Rafael M.S."/>
            <person name="Silverman N."/>
            <person name="Stoco P.H."/>
            <person name="Souza R.C."/>
            <person name="Vicentini R."/>
            <person name="Gazzinelli R.T."/>
            <person name="Neves Rde O."/>
            <person name="Silva R."/>
            <person name="Astolfi-Filho S."/>
            <person name="Maciel T.E."/>
            <person name="Urmenyi T.P."/>
            <person name="Tadei W.P."/>
            <person name="Camargo E.P."/>
            <person name="de Vasconcelos A.T."/>
        </authorList>
    </citation>
    <scope>NUCLEOTIDE SEQUENCE</scope>
</reference>
<feature type="compositionally biased region" description="Acidic residues" evidence="1">
    <location>
        <begin position="222"/>
        <end position="233"/>
    </location>
</feature>
<dbReference type="SUPFAM" id="SSF47769">
    <property type="entry name" value="SAM/Pointed domain"/>
    <property type="match status" value="1"/>
</dbReference>
<feature type="compositionally biased region" description="Basic residues" evidence="1">
    <location>
        <begin position="158"/>
        <end position="167"/>
    </location>
</feature>
<dbReference type="Gene3D" id="1.10.150.50">
    <property type="entry name" value="Transcription Factor, Ets-1"/>
    <property type="match status" value="1"/>
</dbReference>
<evidence type="ECO:0000313" key="2">
    <source>
        <dbReference type="EMBL" id="ETN68047.1"/>
    </source>
</evidence>
<dbReference type="VEuPathDB" id="VectorBase:ADAR2_011444"/>
<dbReference type="HOGENOM" id="CLU_765519_0_0_1"/>
<feature type="region of interest" description="Disordered" evidence="1">
    <location>
        <begin position="222"/>
        <end position="242"/>
    </location>
</feature>
<dbReference type="STRING" id="43151.W5JUL9"/>
<sequence>MRGRARKYPQHPFAMGKAAQQLTIDHGKDGDRITARVGSRTKKAKIVFDPSDHHVPRKRNRRGDTDSLTVTTPKSEPIRTATPSSSSSTDGAHSSTTPAKVSAGRPTTISQPHAAFRHCRICGKNGPGRLPRKSLVSPWTCPSCSGKKQQQRAPGSVHKTKPGKPKRIKQEDETSAVQQQDFAGFSEKEISHHVDELDQSDVKAESIDRRSLSGTKLKVEITEQDEDDSDENTDMIGDGDGSGSLRSSFGLCKEESSRPTTPTVYKEIRRWTCDDVSSYFSRYRQSWGDLFLEQEIDGASLLLLQRNDVLSRFGLKLGPAMELYQRIVALQSGESEIVDVRLTWM</sequence>
<reference evidence="2" key="2">
    <citation type="submission" date="2010-05" db="EMBL/GenBank/DDBJ databases">
        <authorList>
            <person name="Almeida L.G."/>
            <person name="Nicolas M.F."/>
            <person name="Souza R.C."/>
            <person name="Vasconcelos A.T.R."/>
        </authorList>
    </citation>
    <scope>NUCLEOTIDE SEQUENCE</scope>
</reference>
<accession>W5JUL9</accession>
<evidence type="ECO:0000313" key="4">
    <source>
        <dbReference type="Proteomes" id="UP000000673"/>
    </source>
</evidence>
<dbReference type="InterPro" id="IPR050548">
    <property type="entry name" value="PcG_chromatin_remod_factors"/>
</dbReference>
<evidence type="ECO:0000313" key="3">
    <source>
        <dbReference type="EnsemblMetazoa" id="ADAC000120-PA"/>
    </source>
</evidence>
<name>W5JUL9_ANODA</name>
<dbReference type="GO" id="GO:0005634">
    <property type="term" value="C:nucleus"/>
    <property type="evidence" value="ECO:0007669"/>
    <property type="project" value="TreeGrafter"/>
</dbReference>
<dbReference type="PANTHER" id="PTHR12247:SF139">
    <property type="entry name" value="ATHERIN-RELATED"/>
    <property type="match status" value="1"/>
</dbReference>
<keyword evidence="4" id="KW-1185">Reference proteome</keyword>
<dbReference type="GO" id="GO:0003682">
    <property type="term" value="F:chromatin binding"/>
    <property type="evidence" value="ECO:0007669"/>
    <property type="project" value="TreeGrafter"/>
</dbReference>
<protein>
    <recommendedName>
        <fullName evidence="5">SAM domain-containing protein</fullName>
    </recommendedName>
</protein>
<evidence type="ECO:0000256" key="1">
    <source>
        <dbReference type="SAM" id="MobiDB-lite"/>
    </source>
</evidence>
<feature type="compositionally biased region" description="Basic and acidic residues" evidence="1">
    <location>
        <begin position="25"/>
        <end position="34"/>
    </location>
</feature>
<reference evidence="3" key="4">
    <citation type="submission" date="2015-06" db="UniProtKB">
        <authorList>
            <consortium name="EnsemblMetazoa"/>
        </authorList>
    </citation>
    <scope>IDENTIFICATION</scope>
</reference>